<accession>A0AAD8F4B0</accession>
<feature type="chain" id="PRO_5041967796" evidence="1">
    <location>
        <begin position="23"/>
        <end position="348"/>
    </location>
</feature>
<dbReference type="EMBL" id="JASAOG010000110">
    <property type="protein sequence ID" value="KAK0050840.1"/>
    <property type="molecule type" value="Genomic_DNA"/>
</dbReference>
<evidence type="ECO:0000313" key="3">
    <source>
        <dbReference type="Proteomes" id="UP001233172"/>
    </source>
</evidence>
<reference evidence="2" key="1">
    <citation type="journal article" date="2023" name="PLoS Negl. Trop. Dis.">
        <title>A genome sequence for Biomphalaria pfeifferi, the major vector snail for the human-infecting parasite Schistosoma mansoni.</title>
        <authorList>
            <person name="Bu L."/>
            <person name="Lu L."/>
            <person name="Laidemitt M.R."/>
            <person name="Zhang S.M."/>
            <person name="Mutuku M."/>
            <person name="Mkoji G."/>
            <person name="Steinauer M."/>
            <person name="Loker E.S."/>
        </authorList>
    </citation>
    <scope>NUCLEOTIDE SEQUENCE</scope>
    <source>
        <strain evidence="2">KasaAsao</strain>
    </source>
</reference>
<dbReference type="Proteomes" id="UP001233172">
    <property type="component" value="Unassembled WGS sequence"/>
</dbReference>
<keyword evidence="1" id="KW-0732">Signal</keyword>
<comment type="caution">
    <text evidence="2">The sequence shown here is derived from an EMBL/GenBank/DDBJ whole genome shotgun (WGS) entry which is preliminary data.</text>
</comment>
<sequence>MPSTMRTILISFICFIVDVIDGQVHIIPLTSAAHCYQCDGHHPFPGCLNSPAFCAADEVCAITYASGDPIIRCMKLHDCQNDLGHVTGLCDGGGYEIRPGVCQRCCDTPDCLAQVTNVLSNEYNRDIFCPGQCSSLDLAACIHSQIQCTHGQFCEVTVDDHHTVHGACKAVHDLQKCNDDKNKHPCSSALLSGGHGPRCVWDCCTSLDCLNAHFGVFQATALPTSQHIVVTTAAPVPIITSGYNPAVRCLSCIGSECHTSTTLVQCAGGFCKHTVSHLNDNQIFQEKGCATREECHLLWTSEDDNIKQECLFALEPKHIVHSPLICHYCCTGDFCNVSNITSNTLFGL</sequence>
<dbReference type="AlphaFoldDB" id="A0AAD8F4B0"/>
<reference evidence="2" key="2">
    <citation type="submission" date="2023-04" db="EMBL/GenBank/DDBJ databases">
        <authorList>
            <person name="Bu L."/>
            <person name="Lu L."/>
            <person name="Laidemitt M.R."/>
            <person name="Zhang S.M."/>
            <person name="Mutuku M."/>
            <person name="Mkoji G."/>
            <person name="Steinauer M."/>
            <person name="Loker E.S."/>
        </authorList>
    </citation>
    <scope>NUCLEOTIDE SEQUENCE</scope>
    <source>
        <strain evidence="2">KasaAsao</strain>
        <tissue evidence="2">Whole Snail</tissue>
    </source>
</reference>
<protein>
    <submittedName>
        <fullName evidence="2">Uncharacterized protein</fullName>
    </submittedName>
</protein>
<feature type="signal peptide" evidence="1">
    <location>
        <begin position="1"/>
        <end position="22"/>
    </location>
</feature>
<proteinExistence type="predicted"/>
<organism evidence="2 3">
    <name type="scientific">Biomphalaria pfeifferi</name>
    <name type="common">Bloodfluke planorb</name>
    <name type="synonym">Freshwater snail</name>
    <dbReference type="NCBI Taxonomy" id="112525"/>
    <lineage>
        <taxon>Eukaryota</taxon>
        <taxon>Metazoa</taxon>
        <taxon>Spiralia</taxon>
        <taxon>Lophotrochozoa</taxon>
        <taxon>Mollusca</taxon>
        <taxon>Gastropoda</taxon>
        <taxon>Heterobranchia</taxon>
        <taxon>Euthyneura</taxon>
        <taxon>Panpulmonata</taxon>
        <taxon>Hygrophila</taxon>
        <taxon>Lymnaeoidea</taxon>
        <taxon>Planorbidae</taxon>
        <taxon>Biomphalaria</taxon>
    </lineage>
</organism>
<keyword evidence="3" id="KW-1185">Reference proteome</keyword>
<name>A0AAD8F4B0_BIOPF</name>
<evidence type="ECO:0000313" key="2">
    <source>
        <dbReference type="EMBL" id="KAK0050840.1"/>
    </source>
</evidence>
<gene>
    <name evidence="2" type="ORF">Bpfe_019761</name>
</gene>
<evidence type="ECO:0000256" key="1">
    <source>
        <dbReference type="SAM" id="SignalP"/>
    </source>
</evidence>